<dbReference type="CDD" id="cd08561">
    <property type="entry name" value="GDPD_cytoplasmic_ScUgpQ2_like"/>
    <property type="match status" value="1"/>
</dbReference>
<reference evidence="3 4" key="1">
    <citation type="submission" date="2022-11" db="EMBL/GenBank/DDBJ databases">
        <title>Minimal conservation of predation-associated metabolite biosynthetic gene clusters underscores biosynthetic potential of Myxococcota including descriptions for ten novel species: Archangium lansinium sp. nov., Myxococcus landrumus sp. nov., Nannocystis bai.</title>
        <authorList>
            <person name="Ahearne A."/>
            <person name="Stevens C."/>
            <person name="Dowd S."/>
        </authorList>
    </citation>
    <scope>NUCLEOTIDE SEQUENCE [LARGE SCALE GENOMIC DNA]</scope>
    <source>
        <strain evidence="3 4">BB15-2</strain>
    </source>
</reference>
<keyword evidence="4" id="KW-1185">Reference proteome</keyword>
<dbReference type="SUPFAM" id="SSF51695">
    <property type="entry name" value="PLC-like phosphodiesterases"/>
    <property type="match status" value="1"/>
</dbReference>
<dbReference type="Proteomes" id="UP001221686">
    <property type="component" value="Unassembled WGS sequence"/>
</dbReference>
<accession>A0ABT5DXM1</accession>
<dbReference type="Gene3D" id="3.20.20.190">
    <property type="entry name" value="Phosphatidylinositol (PI) phosphodiesterase"/>
    <property type="match status" value="1"/>
</dbReference>
<evidence type="ECO:0000259" key="2">
    <source>
        <dbReference type="PROSITE" id="PS51704"/>
    </source>
</evidence>
<evidence type="ECO:0000256" key="1">
    <source>
        <dbReference type="SAM" id="MobiDB-lite"/>
    </source>
</evidence>
<protein>
    <submittedName>
        <fullName evidence="3">Glycerophosphodiester phosphodiesterase</fullName>
    </submittedName>
</protein>
<name>A0ABT5DXM1_9BACT</name>
<feature type="compositionally biased region" description="Low complexity" evidence="1">
    <location>
        <begin position="22"/>
        <end position="51"/>
    </location>
</feature>
<feature type="domain" description="GP-PDE" evidence="2">
    <location>
        <begin position="73"/>
        <end position="315"/>
    </location>
</feature>
<sequence>MLRALGTVLVIAGIGCGSTDMSGETGSTSGTGSTGSTTGTAGTASTTSTGEVPTSSSSTTGEPVGNLLLSDKFLNIAHRGGASLRPEETLLAFEHALAVGADVLEFDVHASSDGVIVAMHDGTVDRTTDGTGPIKAQTLAQLRALDAGYRFTTDGGQTFPYRGAGIVIPTLEEILEKFPESYCLIEIKQNDPPIVEGLLSALAEHGALERVVIAATELETIQAVRAAAPMVFTSLSTPEMLDLHLNVGSPDYVAPAQFVHAPWDLASAELVTFAHGLGMKVHPWTVNQESRMVELVARGVDGIMTDDPALLATVAP</sequence>
<dbReference type="Pfam" id="PF03009">
    <property type="entry name" value="GDPD"/>
    <property type="match status" value="1"/>
</dbReference>
<evidence type="ECO:0000313" key="3">
    <source>
        <dbReference type="EMBL" id="MDC0718376.1"/>
    </source>
</evidence>
<feature type="compositionally biased region" description="Polar residues" evidence="1">
    <location>
        <begin position="52"/>
        <end position="61"/>
    </location>
</feature>
<dbReference type="InterPro" id="IPR030395">
    <property type="entry name" value="GP_PDE_dom"/>
</dbReference>
<dbReference type="PROSITE" id="PS51257">
    <property type="entry name" value="PROKAR_LIPOPROTEIN"/>
    <property type="match status" value="1"/>
</dbReference>
<dbReference type="RefSeq" id="WP_272086852.1">
    <property type="nucleotide sequence ID" value="NZ_JAQNDL010000001.1"/>
</dbReference>
<dbReference type="EMBL" id="JAQNDL010000001">
    <property type="protein sequence ID" value="MDC0718376.1"/>
    <property type="molecule type" value="Genomic_DNA"/>
</dbReference>
<dbReference type="PANTHER" id="PTHR46211">
    <property type="entry name" value="GLYCEROPHOSPHORYL DIESTER PHOSPHODIESTERASE"/>
    <property type="match status" value="1"/>
</dbReference>
<organism evidence="3 4">
    <name type="scientific">Nannocystis bainbridge</name>
    <dbReference type="NCBI Taxonomy" id="2995303"/>
    <lineage>
        <taxon>Bacteria</taxon>
        <taxon>Pseudomonadati</taxon>
        <taxon>Myxococcota</taxon>
        <taxon>Polyangia</taxon>
        <taxon>Nannocystales</taxon>
        <taxon>Nannocystaceae</taxon>
        <taxon>Nannocystis</taxon>
    </lineage>
</organism>
<evidence type="ECO:0000313" key="4">
    <source>
        <dbReference type="Proteomes" id="UP001221686"/>
    </source>
</evidence>
<proteinExistence type="predicted"/>
<gene>
    <name evidence="3" type="ORF">POL25_15820</name>
</gene>
<dbReference type="InterPro" id="IPR017946">
    <property type="entry name" value="PLC-like_Pdiesterase_TIM-brl"/>
</dbReference>
<dbReference type="PROSITE" id="PS51704">
    <property type="entry name" value="GP_PDE"/>
    <property type="match status" value="1"/>
</dbReference>
<dbReference type="PANTHER" id="PTHR46211:SF14">
    <property type="entry name" value="GLYCEROPHOSPHODIESTER PHOSPHODIESTERASE"/>
    <property type="match status" value="1"/>
</dbReference>
<feature type="region of interest" description="Disordered" evidence="1">
    <location>
        <begin position="20"/>
        <end position="63"/>
    </location>
</feature>
<comment type="caution">
    <text evidence="3">The sequence shown here is derived from an EMBL/GenBank/DDBJ whole genome shotgun (WGS) entry which is preliminary data.</text>
</comment>